<dbReference type="InterPro" id="IPR043502">
    <property type="entry name" value="DNA/RNA_pol_sf"/>
</dbReference>
<sequence length="908" mass="101053">MKTRSGRATQVTPANRNSTTAEALGRRTQRSTSTTATVANSTPAIPVSSASIMPPYITDVSHPALVKWKRERQEYEDAIEARCATTGEDKSKALRSVKNSFNRNLLKTLCKLEWGTTIEEVTEERILSELDIIIGNVMNDDIVDIDALFDAELKMDLSEPDVKARVINYFMLCDDIILQRGLGSMFSTTTGMKEKCKLLKQHLEPVALRDAVDTHHRLVDSSSKTDEQALYQLVKDKALEQEKVFRLLAKQKKHQFDGPGKPRREPSKGLRAGVDRSNSTKVVRDGDDRRMVVVAANPAQKSAPIVKSKPRTGCFHCGKDHWLSQCPYLDEAAKEALLAERKTKKGSDANSGKRFRAKRLESPIGVDNDGRATVVLNGKLGLPYCADSGSDRNVISRAHVELLQAQDPTVHLIELNEAVESRAVGGTLLTSTHAVDLRLTLNTAAGPVRCQDTKRCIIVESDEDEVLIGKELLAELGIDTERQLEYLASREEDGDDVFDEPAGIPDCKPAVGEVVLNVVNALVRDALDRGVVDEYITSRLYAVVHKYGGWRLELGNDPPARVPPLKIKLKAGATPYRCKVRQYSPSKSAFLESFNRKLVELGWVYENRESRWCCPALPIKKPNIDEFRQTTDYRPFNAVTEPIAGVMPSLEVALEHCKGKMFYAMFDFLKSFWQLPLDESCQEFLSYMTDKGVFTPTRVPQGSTDAALHFQSTVEMVFGELVNKCVIVWIDDLLVFADTEEELVDAIEAVLTKLDGYGLKLNPKKSALFLTEVRWCGRIINKDGIGHDPERIRLQPSCNSSYAQERLDQALTGTKKTKRAASGVQIELTPDERQAFEAVKDLLGNSAMLTYPDPDKQLVLLSDASDKGWGLVVSQVAHWQPDVPIHEQHHELLVCMGVASRVLRSTGL</sequence>
<organism evidence="3 5">
    <name type="scientific">Phytophthora rubi</name>
    <dbReference type="NCBI Taxonomy" id="129364"/>
    <lineage>
        <taxon>Eukaryota</taxon>
        <taxon>Sar</taxon>
        <taxon>Stramenopiles</taxon>
        <taxon>Oomycota</taxon>
        <taxon>Peronosporomycetes</taxon>
        <taxon>Peronosporales</taxon>
        <taxon>Peronosporaceae</taxon>
        <taxon>Phytophthora</taxon>
    </lineage>
</organism>
<dbReference type="EMBL" id="QXFV01001375">
    <property type="protein sequence ID" value="KAE9007454.1"/>
    <property type="molecule type" value="Genomic_DNA"/>
</dbReference>
<dbReference type="SUPFAM" id="SSF56672">
    <property type="entry name" value="DNA/RNA polymerases"/>
    <property type="match status" value="1"/>
</dbReference>
<feature type="region of interest" description="Disordered" evidence="1">
    <location>
        <begin position="252"/>
        <end position="281"/>
    </location>
</feature>
<dbReference type="PROSITE" id="PS50878">
    <property type="entry name" value="RT_POL"/>
    <property type="match status" value="1"/>
</dbReference>
<dbReference type="InterPro" id="IPR051320">
    <property type="entry name" value="Viral_Replic_Matur_Polypro"/>
</dbReference>
<reference evidence="3 5" key="1">
    <citation type="submission" date="2018-09" db="EMBL/GenBank/DDBJ databases">
        <title>Genomic investigation of the strawberry pathogen Phytophthora fragariae indicates pathogenicity is determined by transcriptional variation in three key races.</title>
        <authorList>
            <person name="Adams T.M."/>
            <person name="Armitage A.D."/>
            <person name="Sobczyk M.K."/>
            <person name="Bates H.J."/>
            <person name="Dunwell J.M."/>
            <person name="Nellist C.F."/>
            <person name="Harrison R.J."/>
        </authorList>
    </citation>
    <scope>NUCLEOTIDE SEQUENCE [LARGE SCALE GENOMIC DNA]</scope>
    <source>
        <strain evidence="3 5">SCRP249</strain>
        <strain evidence="4 6">SCRP333</strain>
    </source>
</reference>
<evidence type="ECO:0000313" key="3">
    <source>
        <dbReference type="EMBL" id="KAE9007454.1"/>
    </source>
</evidence>
<evidence type="ECO:0000259" key="2">
    <source>
        <dbReference type="PROSITE" id="PS50878"/>
    </source>
</evidence>
<dbReference type="Proteomes" id="UP000434957">
    <property type="component" value="Unassembled WGS sequence"/>
</dbReference>
<dbReference type="InterPro" id="IPR000477">
    <property type="entry name" value="RT_dom"/>
</dbReference>
<dbReference type="Gene3D" id="3.10.10.10">
    <property type="entry name" value="HIV Type 1 Reverse Transcriptase, subunit A, domain 1"/>
    <property type="match status" value="1"/>
</dbReference>
<accession>A0A6A3KVD3</accession>
<dbReference type="Pfam" id="PF00078">
    <property type="entry name" value="RVT_1"/>
    <property type="match status" value="1"/>
</dbReference>
<keyword evidence="6" id="KW-1185">Reference proteome</keyword>
<dbReference type="Pfam" id="PF17919">
    <property type="entry name" value="RT_RNaseH_2"/>
    <property type="match status" value="1"/>
</dbReference>
<protein>
    <recommendedName>
        <fullName evidence="2">Reverse transcriptase domain-containing protein</fullName>
    </recommendedName>
</protein>
<proteinExistence type="predicted"/>
<dbReference type="Gene3D" id="3.30.70.270">
    <property type="match status" value="1"/>
</dbReference>
<evidence type="ECO:0000256" key="1">
    <source>
        <dbReference type="SAM" id="MobiDB-lite"/>
    </source>
</evidence>
<feature type="region of interest" description="Disordered" evidence="1">
    <location>
        <begin position="1"/>
        <end position="37"/>
    </location>
</feature>
<name>A0A6A3KVD3_9STRA</name>
<evidence type="ECO:0000313" key="6">
    <source>
        <dbReference type="Proteomes" id="UP000434957"/>
    </source>
</evidence>
<comment type="caution">
    <text evidence="3">The sequence shown here is derived from an EMBL/GenBank/DDBJ whole genome shotgun (WGS) entry which is preliminary data.</text>
</comment>
<gene>
    <name evidence="3" type="ORF">PR001_g16967</name>
    <name evidence="4" type="ORF">PR003_g14331</name>
</gene>
<dbReference type="PANTHER" id="PTHR33064:SF37">
    <property type="entry name" value="RIBONUCLEASE H"/>
    <property type="match status" value="1"/>
</dbReference>
<dbReference type="AlphaFoldDB" id="A0A6A3KVD3"/>
<dbReference type="CDD" id="cd01647">
    <property type="entry name" value="RT_LTR"/>
    <property type="match status" value="1"/>
</dbReference>
<evidence type="ECO:0000313" key="4">
    <source>
        <dbReference type="EMBL" id="KAE9332808.1"/>
    </source>
</evidence>
<dbReference type="InterPro" id="IPR041577">
    <property type="entry name" value="RT_RNaseH_2"/>
</dbReference>
<dbReference type="EMBL" id="QXFT01000945">
    <property type="protein sequence ID" value="KAE9332808.1"/>
    <property type="molecule type" value="Genomic_DNA"/>
</dbReference>
<dbReference type="PANTHER" id="PTHR33064">
    <property type="entry name" value="POL PROTEIN"/>
    <property type="match status" value="1"/>
</dbReference>
<evidence type="ECO:0000313" key="5">
    <source>
        <dbReference type="Proteomes" id="UP000429607"/>
    </source>
</evidence>
<feature type="compositionally biased region" description="Polar residues" evidence="1">
    <location>
        <begin position="1"/>
        <end position="21"/>
    </location>
</feature>
<feature type="compositionally biased region" description="Basic and acidic residues" evidence="1">
    <location>
        <begin position="254"/>
        <end position="268"/>
    </location>
</feature>
<dbReference type="Proteomes" id="UP000429607">
    <property type="component" value="Unassembled WGS sequence"/>
</dbReference>
<dbReference type="InterPro" id="IPR043128">
    <property type="entry name" value="Rev_trsase/Diguanyl_cyclase"/>
</dbReference>
<feature type="domain" description="Reverse transcriptase" evidence="2">
    <location>
        <begin position="600"/>
        <end position="780"/>
    </location>
</feature>